<dbReference type="GO" id="GO:0016829">
    <property type="term" value="F:lyase activity"/>
    <property type="evidence" value="ECO:0007669"/>
    <property type="project" value="UniProtKB-KW"/>
</dbReference>
<dbReference type="GO" id="GO:0009279">
    <property type="term" value="C:cell outer membrane"/>
    <property type="evidence" value="ECO:0007669"/>
    <property type="project" value="TreeGrafter"/>
</dbReference>
<feature type="active site" evidence="4">
    <location>
        <position position="1082"/>
    </location>
</feature>
<dbReference type="PROSITE" id="PS51175">
    <property type="entry name" value="CBM6"/>
    <property type="match status" value="2"/>
</dbReference>
<dbReference type="InterPro" id="IPR000070">
    <property type="entry name" value="Pectinesterase_cat"/>
</dbReference>
<protein>
    <submittedName>
        <fullName evidence="7">Pectate lyase P358</fullName>
    </submittedName>
</protein>
<dbReference type="Gene3D" id="2.60.120.260">
    <property type="entry name" value="Galactose-binding domain-like"/>
    <property type="match status" value="2"/>
</dbReference>
<evidence type="ECO:0000256" key="1">
    <source>
        <dbReference type="ARBA" id="ARBA00008891"/>
    </source>
</evidence>
<feature type="coiled-coil region" evidence="5">
    <location>
        <begin position="903"/>
        <end position="930"/>
    </location>
</feature>
<dbReference type="GO" id="GO:0030599">
    <property type="term" value="F:pectinesterase activity"/>
    <property type="evidence" value="ECO:0007669"/>
    <property type="project" value="InterPro"/>
</dbReference>
<dbReference type="Gene3D" id="1.50.10.20">
    <property type="match status" value="1"/>
</dbReference>
<dbReference type="EMBL" id="APML01000007">
    <property type="protein sequence ID" value="ENH98006.1"/>
    <property type="molecule type" value="Genomic_DNA"/>
</dbReference>
<evidence type="ECO:0000256" key="2">
    <source>
        <dbReference type="ARBA" id="ARBA00022801"/>
    </source>
</evidence>
<comment type="similarity">
    <text evidence="1">Belongs to the pectinesterase family.</text>
</comment>
<dbReference type="InterPro" id="IPR005084">
    <property type="entry name" value="CBM6"/>
</dbReference>
<evidence type="ECO:0000313" key="8">
    <source>
        <dbReference type="Proteomes" id="UP000012283"/>
    </source>
</evidence>
<dbReference type="RefSeq" id="WP_003463733.1">
    <property type="nucleotide sequence ID" value="NZ_APML01000007.1"/>
</dbReference>
<dbReference type="PROSITE" id="PS00503">
    <property type="entry name" value="PECTINESTERASE_2"/>
    <property type="match status" value="1"/>
</dbReference>
<keyword evidence="7" id="KW-0456">Lyase</keyword>
<dbReference type="eggNOG" id="COG4733">
    <property type="taxonomic scope" value="Bacteria"/>
</dbReference>
<dbReference type="PANTHER" id="PTHR31321">
    <property type="entry name" value="ACYL-COA THIOESTER HYDROLASE YBHC-RELATED"/>
    <property type="match status" value="1"/>
</dbReference>
<dbReference type="InterPro" id="IPR033131">
    <property type="entry name" value="Pectinesterase_Asp_AS"/>
</dbReference>
<dbReference type="NCBIfam" id="TIGR02474">
    <property type="entry name" value="pec_lyase"/>
    <property type="match status" value="1"/>
</dbReference>
<gene>
    <name evidence="7" type="ORF">J416_02144</name>
</gene>
<feature type="domain" description="CBM6" evidence="6">
    <location>
        <begin position="38"/>
        <end position="163"/>
    </location>
</feature>
<dbReference type="Proteomes" id="UP000012283">
    <property type="component" value="Unassembled WGS sequence"/>
</dbReference>
<dbReference type="InterPro" id="IPR012334">
    <property type="entry name" value="Pectin_lyas_fold"/>
</dbReference>
<evidence type="ECO:0000313" key="7">
    <source>
        <dbReference type="EMBL" id="ENH98006.1"/>
    </source>
</evidence>
<dbReference type="InterPro" id="IPR008979">
    <property type="entry name" value="Galactose-bd-like_sf"/>
</dbReference>
<evidence type="ECO:0000256" key="3">
    <source>
        <dbReference type="ARBA" id="ARBA00023085"/>
    </source>
</evidence>
<keyword evidence="8" id="KW-1185">Reference proteome</keyword>
<dbReference type="PATRIC" id="fig|1308866.3.peg.433"/>
<dbReference type="AlphaFoldDB" id="N4WY74"/>
<dbReference type="GO" id="GO:0042545">
    <property type="term" value="P:cell wall modification"/>
    <property type="evidence" value="ECO:0007669"/>
    <property type="project" value="InterPro"/>
</dbReference>
<accession>N4WY74</accession>
<dbReference type="Gene3D" id="2.160.20.10">
    <property type="entry name" value="Single-stranded right-handed beta-helix, Pectin lyase-like"/>
    <property type="match status" value="1"/>
</dbReference>
<dbReference type="SUPFAM" id="SSF81853">
    <property type="entry name" value="Family 10 polysaccharide lyase"/>
    <property type="match status" value="1"/>
</dbReference>
<evidence type="ECO:0000259" key="6">
    <source>
        <dbReference type="PROSITE" id="PS51175"/>
    </source>
</evidence>
<keyword evidence="3" id="KW-0063">Aspartyl esterase</keyword>
<dbReference type="GO" id="GO:0030246">
    <property type="term" value="F:carbohydrate binding"/>
    <property type="evidence" value="ECO:0007669"/>
    <property type="project" value="InterPro"/>
</dbReference>
<dbReference type="Pfam" id="PF03422">
    <property type="entry name" value="CBM_6"/>
    <property type="match status" value="2"/>
</dbReference>
<dbReference type="Pfam" id="PF09492">
    <property type="entry name" value="Pec_lyase"/>
    <property type="match status" value="1"/>
</dbReference>
<reference evidence="7 8" key="1">
    <citation type="submission" date="2013-03" db="EMBL/GenBank/DDBJ databases">
        <title>Draft genome sequence of Gracibacillus halophilus YIM-C55.5, a moderately halophilic and thermophilic organism from the Xiaochaidamu salt lake.</title>
        <authorList>
            <person name="Sugumar T."/>
            <person name="Polireddy D.R."/>
            <person name="Antony A."/>
            <person name="Madhava Y.R."/>
            <person name="Sivakumar N."/>
        </authorList>
    </citation>
    <scope>NUCLEOTIDE SEQUENCE [LARGE SCALE GENOMIC DNA]</scope>
    <source>
        <strain evidence="7 8">YIM-C55.5</strain>
    </source>
</reference>
<keyword evidence="2" id="KW-0378">Hydrolase</keyword>
<evidence type="ECO:0000256" key="4">
    <source>
        <dbReference type="PROSITE-ProRule" id="PRU10040"/>
    </source>
</evidence>
<name>N4WY74_9BACI</name>
<dbReference type="InterPro" id="IPR012669">
    <property type="entry name" value="Pectate_lyase"/>
</dbReference>
<keyword evidence="5" id="KW-0175">Coiled coil</keyword>
<sequence length="1230" mass="137021">MKLNQCWKVALVVVGIIFCWAFAGHSMKAEETIQYPGQLYEAENAEGDGFIVDNKHTGFTGDGFIDFDPNEPGGFVEWTIDVEKEADYVLAIRYAHGKPDNRHATLKVDDEMVNEKKDFPQTGDFDDYMYTTETVALSEGTHTVRLTATASEGGANIDHLYVYRSVDMIEEAEDAEGEGIITDNKHQGFTGTGFVDYNPNAPGGFIEWDVNVPVAGTYRVDFRYAHAGGSNRPAEISVNGEVKQELPFPPTGDWAEWKVASTEIDLPAGDQTIRLTATGAEGGGNIDHLNIHNRITTDNEFAPVETEEVPLEELVDGLTLKKLRQLGVVGDISNKQNEKITGIELLALINRAFGFSDQEKFQNMDPRTSIGHVEKDDWGIYAAEIAKANHYVPAFLWEDLPINSSLSKREVALIIGDLMDMVPEEEEKSGMIGQLARQGIMNPNSPNNYGIKSDMTWAEAKEMVDRLTDQSDKTNDHLRVARVDALDEQLIAVTMNGSLGEVDINDIELSVPTGSWDSLSPLLNRTLRAPYATVTTDRFGNTVILYETMETLDGSHFYLEEEEPSFSGDVESAKERADHMISWQMDHGGWSKGIDYSTSWDGEAPRSEWSNSDGVELGMIDNDATIKEMAFLAEVYAATGEEKYRESFQKGLSFLYDLQYESGGFAQVYPRRGNYSDMVTFNDEAMIRVLNMYDDIVNQSYPYHTDIISDSDRKEIERRIDQAVDYILQAQIEVDGVKTAWGQQHDPETYEPVGARSYEHPSISGSESVGITRFLMERMDESSEIRESVKAALQWYDEVKLEGVRYVSGGNENGEYFVEDEDAVTWYRFYEIGTNKPIFSGRDGVIKHDIHEIEAERRNGYQWGGSYGQLLLETAETTGYFVHNVYAQVVGESSTDSKGRSLVEGQVEKLEDFTENMKAIENKLVVAKDDSGDYESVQAAVDAVPEGNDMPVEILIKKGVYEEVIDIPTDKPHVTLIGEDEENTVIRYDNYAGKENGVGGTIGTSGSATAFLRADDMTIKNLTIENSFDESLDVEGKQAVAVNASGERMVFQNVRLLGNQDTLLAHSGSQYYYESYIEGDVDFIFGAARAVFENCTIHSLDRGSDSNNGYITAASTQVDQPFGFLFLNSTLTSDAPENTVYLGRPWQPSSNPSAIANVVYMNSHLGEHIKDEGWTEMGGFQPEDARLYEYNNEGPGAVVNDSRRQLSNEEAQEYTVKNVLDGWTPDISVE</sequence>
<proteinExistence type="inferred from homology"/>
<dbReference type="SUPFAM" id="SSF49785">
    <property type="entry name" value="Galactose-binding domain-like"/>
    <property type="match status" value="2"/>
</dbReference>
<dbReference type="eggNOG" id="COG4677">
    <property type="taxonomic scope" value="Bacteria"/>
</dbReference>
<dbReference type="InterPro" id="IPR011050">
    <property type="entry name" value="Pectin_lyase_fold/virulence"/>
</dbReference>
<feature type="domain" description="CBM6" evidence="6">
    <location>
        <begin position="167"/>
        <end position="292"/>
    </location>
</feature>
<dbReference type="Pfam" id="PF01095">
    <property type="entry name" value="Pectinesterase"/>
    <property type="match status" value="1"/>
</dbReference>
<comment type="caution">
    <text evidence="7">The sequence shown here is derived from an EMBL/GenBank/DDBJ whole genome shotgun (WGS) entry which is preliminary data.</text>
</comment>
<dbReference type="SUPFAM" id="SSF51126">
    <property type="entry name" value="Pectin lyase-like"/>
    <property type="match status" value="1"/>
</dbReference>
<organism evidence="7 8">
    <name type="scientific">Gracilibacillus halophilus YIM-C55.5</name>
    <dbReference type="NCBI Taxonomy" id="1308866"/>
    <lineage>
        <taxon>Bacteria</taxon>
        <taxon>Bacillati</taxon>
        <taxon>Bacillota</taxon>
        <taxon>Bacilli</taxon>
        <taxon>Bacillales</taxon>
        <taxon>Bacillaceae</taxon>
        <taxon>Gracilibacillus</taxon>
    </lineage>
</organism>
<dbReference type="PANTHER" id="PTHR31321:SF57">
    <property type="entry name" value="PECTINESTERASE 53-RELATED"/>
    <property type="match status" value="1"/>
</dbReference>
<evidence type="ECO:0000256" key="5">
    <source>
        <dbReference type="SAM" id="Coils"/>
    </source>
</evidence>
<dbReference type="STRING" id="1308866.J416_02144"/>
<dbReference type="CDD" id="cd04082">
    <property type="entry name" value="CBM35_pectate_lyase-like"/>
    <property type="match status" value="2"/>
</dbReference>